<proteinExistence type="predicted"/>
<comment type="caution">
    <text evidence="1">The sequence shown here is derived from an EMBL/GenBank/DDBJ whole genome shotgun (WGS) entry which is preliminary data.</text>
</comment>
<name>A0A5B7K3R9_PORTR</name>
<accession>A0A5B7K3R9</accession>
<reference evidence="1 2" key="1">
    <citation type="submission" date="2019-05" db="EMBL/GenBank/DDBJ databases">
        <title>Another draft genome of Portunus trituberculatus and its Hox gene families provides insights of decapod evolution.</title>
        <authorList>
            <person name="Jeong J.-H."/>
            <person name="Song I."/>
            <person name="Kim S."/>
            <person name="Choi T."/>
            <person name="Kim D."/>
            <person name="Ryu S."/>
            <person name="Kim W."/>
        </authorList>
    </citation>
    <scope>NUCLEOTIDE SEQUENCE [LARGE SCALE GENOMIC DNA]</scope>
    <source>
        <tissue evidence="1">Muscle</tissue>
    </source>
</reference>
<sequence>MRAARRPRIVMGEHWTCLCLLRGRGIMLSDAMPPAHLWRYSPVSSNKHTARSRFASPPLTVLGAVEDEEDPRVK</sequence>
<evidence type="ECO:0000313" key="1">
    <source>
        <dbReference type="EMBL" id="MPD01576.1"/>
    </source>
</evidence>
<evidence type="ECO:0000313" key="2">
    <source>
        <dbReference type="Proteomes" id="UP000324222"/>
    </source>
</evidence>
<dbReference type="Proteomes" id="UP000324222">
    <property type="component" value="Unassembled WGS sequence"/>
</dbReference>
<keyword evidence="2" id="KW-1185">Reference proteome</keyword>
<gene>
    <name evidence="1" type="ORF">E2C01_097110</name>
</gene>
<organism evidence="1 2">
    <name type="scientific">Portunus trituberculatus</name>
    <name type="common">Swimming crab</name>
    <name type="synonym">Neptunus trituberculatus</name>
    <dbReference type="NCBI Taxonomy" id="210409"/>
    <lineage>
        <taxon>Eukaryota</taxon>
        <taxon>Metazoa</taxon>
        <taxon>Ecdysozoa</taxon>
        <taxon>Arthropoda</taxon>
        <taxon>Crustacea</taxon>
        <taxon>Multicrustacea</taxon>
        <taxon>Malacostraca</taxon>
        <taxon>Eumalacostraca</taxon>
        <taxon>Eucarida</taxon>
        <taxon>Decapoda</taxon>
        <taxon>Pleocyemata</taxon>
        <taxon>Brachyura</taxon>
        <taxon>Eubrachyura</taxon>
        <taxon>Portunoidea</taxon>
        <taxon>Portunidae</taxon>
        <taxon>Portuninae</taxon>
        <taxon>Portunus</taxon>
    </lineage>
</organism>
<dbReference type="AlphaFoldDB" id="A0A5B7K3R9"/>
<protein>
    <submittedName>
        <fullName evidence="1">Uncharacterized protein</fullName>
    </submittedName>
</protein>
<dbReference type="EMBL" id="VSRR010127732">
    <property type="protein sequence ID" value="MPD01576.1"/>
    <property type="molecule type" value="Genomic_DNA"/>
</dbReference>